<dbReference type="InterPro" id="IPR023772">
    <property type="entry name" value="DNA-bd_HTH_TetR-type_CS"/>
</dbReference>
<protein>
    <submittedName>
        <fullName evidence="6">DNA-binding transcriptional regulator, AcrR family</fullName>
    </submittedName>
</protein>
<dbReference type="SUPFAM" id="SSF46689">
    <property type="entry name" value="Homeodomain-like"/>
    <property type="match status" value="1"/>
</dbReference>
<dbReference type="Pfam" id="PF16925">
    <property type="entry name" value="TetR_C_13"/>
    <property type="match status" value="1"/>
</dbReference>
<dbReference type="PRINTS" id="PR00455">
    <property type="entry name" value="HTHTETR"/>
</dbReference>
<evidence type="ECO:0000256" key="3">
    <source>
        <dbReference type="ARBA" id="ARBA00023163"/>
    </source>
</evidence>
<dbReference type="InterPro" id="IPR001647">
    <property type="entry name" value="HTH_TetR"/>
</dbReference>
<feature type="DNA-binding region" description="H-T-H motif" evidence="4">
    <location>
        <begin position="37"/>
        <end position="56"/>
    </location>
</feature>
<dbReference type="EMBL" id="FNST01000002">
    <property type="protein sequence ID" value="SED30759.1"/>
    <property type="molecule type" value="Genomic_DNA"/>
</dbReference>
<evidence type="ECO:0000259" key="5">
    <source>
        <dbReference type="PROSITE" id="PS50977"/>
    </source>
</evidence>
<dbReference type="Pfam" id="PF00440">
    <property type="entry name" value="TetR_N"/>
    <property type="match status" value="1"/>
</dbReference>
<keyword evidence="2 4" id="KW-0238">DNA-binding</keyword>
<dbReference type="SUPFAM" id="SSF48498">
    <property type="entry name" value="Tetracyclin repressor-like, C-terminal domain"/>
    <property type="match status" value="1"/>
</dbReference>
<keyword evidence="7" id="KW-1185">Reference proteome</keyword>
<dbReference type="GO" id="GO:0003677">
    <property type="term" value="F:DNA binding"/>
    <property type="evidence" value="ECO:0007669"/>
    <property type="project" value="UniProtKB-UniRule"/>
</dbReference>
<keyword evidence="1" id="KW-0805">Transcription regulation</keyword>
<evidence type="ECO:0000256" key="2">
    <source>
        <dbReference type="ARBA" id="ARBA00023125"/>
    </source>
</evidence>
<organism evidence="6 7">
    <name type="scientific">Streptomyces melanosporofaciens</name>
    <dbReference type="NCBI Taxonomy" id="67327"/>
    <lineage>
        <taxon>Bacteria</taxon>
        <taxon>Bacillati</taxon>
        <taxon>Actinomycetota</taxon>
        <taxon>Actinomycetes</taxon>
        <taxon>Kitasatosporales</taxon>
        <taxon>Streptomycetaceae</taxon>
        <taxon>Streptomyces</taxon>
        <taxon>Streptomyces violaceusniger group</taxon>
    </lineage>
</organism>
<dbReference type="PANTHER" id="PTHR47506:SF1">
    <property type="entry name" value="HTH-TYPE TRANSCRIPTIONAL REGULATOR YJDC"/>
    <property type="match status" value="1"/>
</dbReference>
<gene>
    <name evidence="6" type="ORF">SAMN04490356_7902</name>
</gene>
<dbReference type="Gene3D" id="1.10.357.10">
    <property type="entry name" value="Tetracycline Repressor, domain 2"/>
    <property type="match status" value="1"/>
</dbReference>
<dbReference type="PROSITE" id="PS50977">
    <property type="entry name" value="HTH_TETR_2"/>
    <property type="match status" value="1"/>
</dbReference>
<keyword evidence="3" id="KW-0804">Transcription</keyword>
<dbReference type="Gene3D" id="1.10.10.60">
    <property type="entry name" value="Homeodomain-like"/>
    <property type="match status" value="1"/>
</dbReference>
<dbReference type="Proteomes" id="UP000198609">
    <property type="component" value="Unassembled WGS sequence"/>
</dbReference>
<dbReference type="AlphaFoldDB" id="A0A1H4ZKX8"/>
<feature type="domain" description="HTH tetR-type" evidence="5">
    <location>
        <begin position="14"/>
        <end position="74"/>
    </location>
</feature>
<proteinExistence type="predicted"/>
<sequence>MDTHQKASIGRPRGFDADEALERAMRVFWEQGYEGASLTDLTSAMGITRTSMYAAFGNKEDLFRRALERYTEGPASYAVRALREPTARQVATAFLSGSVRATTRPDCPAGCLGVQGSLAAGAPGRNAREALVAWRDEGVAHLRERFQQAVDEGDLSPDTDPELLARYLMTVANGIAVQAVGGATRDDLQQVADLALRNWPPA</sequence>
<name>A0A1H4ZKX8_STRMJ</name>
<accession>A0A1H4ZKX8</accession>
<evidence type="ECO:0000313" key="7">
    <source>
        <dbReference type="Proteomes" id="UP000198609"/>
    </source>
</evidence>
<reference evidence="7" key="1">
    <citation type="submission" date="2016-10" db="EMBL/GenBank/DDBJ databases">
        <authorList>
            <person name="Varghese N."/>
            <person name="Submissions S."/>
        </authorList>
    </citation>
    <scope>NUCLEOTIDE SEQUENCE [LARGE SCALE GENOMIC DNA]</scope>
    <source>
        <strain evidence="7">DSM 40318</strain>
    </source>
</reference>
<dbReference type="RefSeq" id="WP_093468271.1">
    <property type="nucleotide sequence ID" value="NZ_FNST01000002.1"/>
</dbReference>
<dbReference type="PROSITE" id="PS01081">
    <property type="entry name" value="HTH_TETR_1"/>
    <property type="match status" value="1"/>
</dbReference>
<dbReference type="PANTHER" id="PTHR47506">
    <property type="entry name" value="TRANSCRIPTIONAL REGULATORY PROTEIN"/>
    <property type="match status" value="1"/>
</dbReference>
<dbReference type="InterPro" id="IPR009057">
    <property type="entry name" value="Homeodomain-like_sf"/>
</dbReference>
<dbReference type="InterPro" id="IPR011075">
    <property type="entry name" value="TetR_C"/>
</dbReference>
<evidence type="ECO:0000256" key="1">
    <source>
        <dbReference type="ARBA" id="ARBA00023015"/>
    </source>
</evidence>
<evidence type="ECO:0000256" key="4">
    <source>
        <dbReference type="PROSITE-ProRule" id="PRU00335"/>
    </source>
</evidence>
<evidence type="ECO:0000313" key="6">
    <source>
        <dbReference type="EMBL" id="SED30759.1"/>
    </source>
</evidence>
<dbReference type="InterPro" id="IPR036271">
    <property type="entry name" value="Tet_transcr_reg_TetR-rel_C_sf"/>
</dbReference>